<reference evidence="2 3" key="1">
    <citation type="journal article" date="2016" name="Nat. Commun.">
        <title>Thousands of microbial genomes shed light on interconnected biogeochemical processes in an aquifer system.</title>
        <authorList>
            <person name="Anantharaman K."/>
            <person name="Brown C.T."/>
            <person name="Hug L.A."/>
            <person name="Sharon I."/>
            <person name="Castelle C.J."/>
            <person name="Probst A.J."/>
            <person name="Thomas B.C."/>
            <person name="Singh A."/>
            <person name="Wilkins M.J."/>
            <person name="Karaoz U."/>
            <person name="Brodie E.L."/>
            <person name="Williams K.H."/>
            <person name="Hubbard S.S."/>
            <person name="Banfield J.F."/>
        </authorList>
    </citation>
    <scope>NUCLEOTIDE SEQUENCE [LARGE SCALE GENOMIC DNA]</scope>
</reference>
<dbReference type="EMBL" id="MGFR01000001">
    <property type="protein sequence ID" value="OGM10192.1"/>
    <property type="molecule type" value="Genomic_DNA"/>
</dbReference>
<dbReference type="Proteomes" id="UP000176778">
    <property type="component" value="Unassembled WGS sequence"/>
</dbReference>
<proteinExistence type="predicted"/>
<evidence type="ECO:0000313" key="2">
    <source>
        <dbReference type="EMBL" id="OGM10192.1"/>
    </source>
</evidence>
<dbReference type="AlphaFoldDB" id="A0A1F7X546"/>
<evidence type="ECO:0000256" key="1">
    <source>
        <dbReference type="SAM" id="MobiDB-lite"/>
    </source>
</evidence>
<sequence length="66" mass="7560">MAERVNRRSSLDRDTPSRHPDTGIEITRYEASEGRIIALEAVTERSRVKGCFTARLDLEDKTLQKN</sequence>
<protein>
    <submittedName>
        <fullName evidence="2">Uncharacterized protein</fullName>
    </submittedName>
</protein>
<accession>A0A1F7X546</accession>
<evidence type="ECO:0000313" key="3">
    <source>
        <dbReference type="Proteomes" id="UP000176778"/>
    </source>
</evidence>
<gene>
    <name evidence="2" type="ORF">A2Y68_02010</name>
</gene>
<comment type="caution">
    <text evidence="2">The sequence shown here is derived from an EMBL/GenBank/DDBJ whole genome shotgun (WGS) entry which is preliminary data.</text>
</comment>
<feature type="region of interest" description="Disordered" evidence="1">
    <location>
        <begin position="1"/>
        <end position="26"/>
    </location>
</feature>
<name>A0A1F7X546_9BACT</name>
<organism evidence="2 3">
    <name type="scientific">Candidatus Woesebacteria bacterium RBG_13_46_13</name>
    <dbReference type="NCBI Taxonomy" id="1802479"/>
    <lineage>
        <taxon>Bacteria</taxon>
        <taxon>Candidatus Woeseibacteriota</taxon>
    </lineage>
</organism>